<evidence type="ECO:0000256" key="2">
    <source>
        <dbReference type="ARBA" id="ARBA00003213"/>
    </source>
</evidence>
<dbReference type="Gene3D" id="1.10.20.140">
    <property type="match status" value="1"/>
</dbReference>
<dbReference type="InterPro" id="IPR039657">
    <property type="entry name" value="Dimethylallyltransferase"/>
</dbReference>
<keyword evidence="7 10" id="KW-0067">ATP-binding</keyword>
<evidence type="ECO:0000256" key="7">
    <source>
        <dbReference type="ARBA" id="ARBA00022840"/>
    </source>
</evidence>
<name>A0A1S6IWW0_9FIRM</name>
<comment type="subunit">
    <text evidence="10">Monomer.</text>
</comment>
<dbReference type="PANTHER" id="PTHR11088:SF60">
    <property type="entry name" value="TRNA DIMETHYLALLYLTRANSFERASE"/>
    <property type="match status" value="1"/>
</dbReference>
<evidence type="ECO:0000256" key="12">
    <source>
        <dbReference type="RuleBase" id="RU003784"/>
    </source>
</evidence>
<comment type="function">
    <text evidence="2 10 12">Catalyzes the transfer of a dimethylallyl group onto the adenine at position 37 in tRNAs that read codons beginning with uridine, leading to the formation of N6-(dimethylallyl)adenosine (i(6)A).</text>
</comment>
<feature type="site" description="Interaction with substrate tRNA" evidence="10">
    <location>
        <position position="126"/>
    </location>
</feature>
<dbReference type="HAMAP" id="MF_00185">
    <property type="entry name" value="IPP_trans"/>
    <property type="match status" value="1"/>
</dbReference>
<keyword evidence="5 10" id="KW-0819">tRNA processing</keyword>
<comment type="cofactor">
    <cofactor evidence="1 10">
        <name>Mg(2+)</name>
        <dbReference type="ChEBI" id="CHEBI:18420"/>
    </cofactor>
</comment>
<evidence type="ECO:0000256" key="10">
    <source>
        <dbReference type="HAMAP-Rule" id="MF_00185"/>
    </source>
</evidence>
<dbReference type="InterPro" id="IPR018022">
    <property type="entry name" value="IPT"/>
</dbReference>
<dbReference type="Pfam" id="PF01715">
    <property type="entry name" value="IPPT"/>
    <property type="match status" value="1"/>
</dbReference>
<dbReference type="OrthoDB" id="9776390at2"/>
<evidence type="ECO:0000256" key="13">
    <source>
        <dbReference type="RuleBase" id="RU003785"/>
    </source>
</evidence>
<evidence type="ECO:0000313" key="14">
    <source>
        <dbReference type="EMBL" id="AQS59263.1"/>
    </source>
</evidence>
<accession>A0A1S6IWW0</accession>
<evidence type="ECO:0000256" key="4">
    <source>
        <dbReference type="ARBA" id="ARBA00022679"/>
    </source>
</evidence>
<dbReference type="Proteomes" id="UP000189464">
    <property type="component" value="Chromosome"/>
</dbReference>
<comment type="caution">
    <text evidence="10">Lacks conserved residue(s) required for the propagation of feature annotation.</text>
</comment>
<dbReference type="EC" id="2.5.1.75" evidence="10"/>
<feature type="region of interest" description="Interaction with substrate tRNA" evidence="10">
    <location>
        <begin position="37"/>
        <end position="40"/>
    </location>
</feature>
<dbReference type="GO" id="GO:0006400">
    <property type="term" value="P:tRNA modification"/>
    <property type="evidence" value="ECO:0007669"/>
    <property type="project" value="TreeGrafter"/>
</dbReference>
<gene>
    <name evidence="10" type="primary">miaA</name>
    <name evidence="14" type="ORF">B0537_09310</name>
</gene>
<dbReference type="Gene3D" id="3.40.50.300">
    <property type="entry name" value="P-loop containing nucleotide triphosphate hydrolases"/>
    <property type="match status" value="1"/>
</dbReference>
<keyword evidence="6 10" id="KW-0547">Nucleotide-binding</keyword>
<keyword evidence="15" id="KW-1185">Reference proteome</keyword>
<dbReference type="NCBIfam" id="TIGR00174">
    <property type="entry name" value="miaA"/>
    <property type="match status" value="1"/>
</dbReference>
<reference evidence="14 15" key="1">
    <citation type="journal article" date="2016" name="Int. J. Syst. Evol. Microbiol.">
        <title>Desulfotomaculum ferrireducens sp. nov., a moderately thermophilic sulfate-reducing and dissimilatory Fe(III)-reducing bacterium isolated from compost.</title>
        <authorList>
            <person name="Yang G."/>
            <person name="Guo J."/>
            <person name="Zhuang L."/>
            <person name="Yuan Y."/>
            <person name="Zhou S."/>
        </authorList>
    </citation>
    <scope>NUCLEOTIDE SEQUENCE [LARGE SCALE GENOMIC DNA]</scope>
    <source>
        <strain evidence="14 15">GSS09</strain>
    </source>
</reference>
<keyword evidence="8 10" id="KW-0460">Magnesium</keyword>
<comment type="catalytic activity">
    <reaction evidence="9 10 11">
        <text>adenosine(37) in tRNA + dimethylallyl diphosphate = N(6)-dimethylallyladenosine(37) in tRNA + diphosphate</text>
        <dbReference type="Rhea" id="RHEA:26482"/>
        <dbReference type="Rhea" id="RHEA-COMP:10162"/>
        <dbReference type="Rhea" id="RHEA-COMP:10375"/>
        <dbReference type="ChEBI" id="CHEBI:33019"/>
        <dbReference type="ChEBI" id="CHEBI:57623"/>
        <dbReference type="ChEBI" id="CHEBI:74411"/>
        <dbReference type="ChEBI" id="CHEBI:74415"/>
        <dbReference type="EC" id="2.5.1.75"/>
    </reaction>
</comment>
<dbReference type="EMBL" id="CP019698">
    <property type="protein sequence ID" value="AQS59263.1"/>
    <property type="molecule type" value="Genomic_DNA"/>
</dbReference>
<evidence type="ECO:0000256" key="9">
    <source>
        <dbReference type="ARBA" id="ARBA00049563"/>
    </source>
</evidence>
<organism evidence="14 15">
    <name type="scientific">Desulforamulus ferrireducens</name>
    <dbReference type="NCBI Taxonomy" id="1833852"/>
    <lineage>
        <taxon>Bacteria</taxon>
        <taxon>Bacillati</taxon>
        <taxon>Bacillota</taxon>
        <taxon>Clostridia</taxon>
        <taxon>Eubacteriales</taxon>
        <taxon>Peptococcaceae</taxon>
        <taxon>Desulforamulus</taxon>
    </lineage>
</organism>
<proteinExistence type="inferred from homology"/>
<evidence type="ECO:0000256" key="3">
    <source>
        <dbReference type="ARBA" id="ARBA00005842"/>
    </source>
</evidence>
<protein>
    <recommendedName>
        <fullName evidence="10">tRNA dimethylallyltransferase</fullName>
        <ecNumber evidence="10">2.5.1.75</ecNumber>
    </recommendedName>
    <alternativeName>
        <fullName evidence="10">Dimethylallyl diphosphate:tRNA dimethylallyltransferase</fullName>
        <shortName evidence="10">DMAPP:tRNA dimethylallyltransferase</shortName>
        <shortName evidence="10">DMATase</shortName>
    </alternativeName>
    <alternativeName>
        <fullName evidence="10">Isopentenyl-diphosphate:tRNA isopentenyltransferase</fullName>
        <shortName evidence="10">IPP transferase</shortName>
        <shortName evidence="10">IPPT</shortName>
        <shortName evidence="10">IPTase</shortName>
    </alternativeName>
</protein>
<feature type="binding site" evidence="10">
    <location>
        <begin position="14"/>
        <end position="19"/>
    </location>
    <ligand>
        <name>substrate</name>
    </ligand>
</feature>
<dbReference type="InterPro" id="IPR027417">
    <property type="entry name" value="P-loop_NTPase"/>
</dbReference>
<dbReference type="SUPFAM" id="SSF52540">
    <property type="entry name" value="P-loop containing nucleoside triphosphate hydrolases"/>
    <property type="match status" value="2"/>
</dbReference>
<dbReference type="PANTHER" id="PTHR11088">
    <property type="entry name" value="TRNA DIMETHYLALLYLTRANSFERASE"/>
    <property type="match status" value="1"/>
</dbReference>
<keyword evidence="4 10" id="KW-0808">Transferase</keyword>
<evidence type="ECO:0000313" key="15">
    <source>
        <dbReference type="Proteomes" id="UP000189464"/>
    </source>
</evidence>
<comment type="similarity">
    <text evidence="3 10 13">Belongs to the IPP transferase family.</text>
</comment>
<evidence type="ECO:0000256" key="8">
    <source>
        <dbReference type="ARBA" id="ARBA00022842"/>
    </source>
</evidence>
<evidence type="ECO:0000256" key="5">
    <source>
        <dbReference type="ARBA" id="ARBA00022694"/>
    </source>
</evidence>
<dbReference type="KEGG" id="dfg:B0537_09310"/>
<evidence type="ECO:0000256" key="6">
    <source>
        <dbReference type="ARBA" id="ARBA00022741"/>
    </source>
</evidence>
<dbReference type="GO" id="GO:0052381">
    <property type="term" value="F:tRNA dimethylallyltransferase activity"/>
    <property type="evidence" value="ECO:0007669"/>
    <property type="project" value="UniProtKB-UniRule"/>
</dbReference>
<dbReference type="GO" id="GO:0005524">
    <property type="term" value="F:ATP binding"/>
    <property type="evidence" value="ECO:0007669"/>
    <property type="project" value="UniProtKB-UniRule"/>
</dbReference>
<evidence type="ECO:0000256" key="11">
    <source>
        <dbReference type="RuleBase" id="RU003783"/>
    </source>
</evidence>
<dbReference type="FunFam" id="1.10.20.140:FF:000001">
    <property type="entry name" value="tRNA dimethylallyltransferase"/>
    <property type="match status" value="1"/>
</dbReference>
<dbReference type="AlphaFoldDB" id="A0A1S6IWW0"/>
<feature type="binding site" evidence="10">
    <location>
        <begin position="12"/>
        <end position="19"/>
    </location>
    <ligand>
        <name>ATP</name>
        <dbReference type="ChEBI" id="CHEBI:30616"/>
    </ligand>
</feature>
<dbReference type="STRING" id="1833852.B0537_09310"/>
<dbReference type="RefSeq" id="WP_077714333.1">
    <property type="nucleotide sequence ID" value="NZ_CP019698.1"/>
</dbReference>
<evidence type="ECO:0000256" key="1">
    <source>
        <dbReference type="ARBA" id="ARBA00001946"/>
    </source>
</evidence>
<feature type="site" description="Interaction with substrate tRNA" evidence="10">
    <location>
        <position position="103"/>
    </location>
</feature>
<sequence>MKSLKPLVVIVGPTAAGKTEVAIEMAKILHGEVISADSMQVYRGMDIGTAKPTLAEMQGIPHHLIDVVDPDEEYSVAMFQRDAEQLIEDITARGNLPFLVGGTGLYVRAVIDHYDFTPAARDEKLRKQLMEDAARLGPLAMHQRLAAVDPVTAARLHPNDTRRVIRALEVYHLTGKSINEYQYNDQISQPKYRLFMFGLTMDRQLLYRRIEQRVDLMLAQGLVQEVRQLLQKYSKLGTALQGLGYKEIIAYLNGECTLDEAVEILKRNTRRFAKRQLTWFRADKRIEWIELAENTDRREVAKEIAQRIAGDLLKM</sequence>